<accession>A0A068WEU6</accession>
<dbReference type="EMBL" id="LK028576">
    <property type="protein sequence ID" value="CDS16171.1"/>
    <property type="molecule type" value="Genomic_DNA"/>
</dbReference>
<dbReference type="Proteomes" id="UP000492820">
    <property type="component" value="Unassembled WGS sequence"/>
</dbReference>
<dbReference type="InterPro" id="IPR012674">
    <property type="entry name" value="Calycin"/>
</dbReference>
<sequence>MRTYRLVTLDSRRFGTGHVHILTGIAKNEDRKIRIVPETELTEGHPLPKKPKMNRVRREINLIDDDTLTQKIFMAAERRTDMTMHSGIIY</sequence>
<name>A0A068WEU6_ECHGR</name>
<reference evidence="1" key="2">
    <citation type="submission" date="2014-06" db="EMBL/GenBank/DDBJ databases">
        <authorList>
            <person name="Aslett M."/>
        </authorList>
    </citation>
    <scope>NUCLEOTIDE SEQUENCE</scope>
</reference>
<gene>
    <name evidence="1" type="ORF">EgrG_000858700</name>
</gene>
<dbReference type="AlphaFoldDB" id="A0A068WEU6"/>
<proteinExistence type="predicted"/>
<dbReference type="Gene3D" id="2.40.128.20">
    <property type="match status" value="1"/>
</dbReference>
<organism evidence="1">
    <name type="scientific">Echinococcus granulosus</name>
    <name type="common">Hydatid tapeworm</name>
    <dbReference type="NCBI Taxonomy" id="6210"/>
    <lineage>
        <taxon>Eukaryota</taxon>
        <taxon>Metazoa</taxon>
        <taxon>Spiralia</taxon>
        <taxon>Lophotrochozoa</taxon>
        <taxon>Platyhelminthes</taxon>
        <taxon>Cestoda</taxon>
        <taxon>Eucestoda</taxon>
        <taxon>Cyclophyllidea</taxon>
        <taxon>Taeniidae</taxon>
        <taxon>Echinococcus</taxon>
        <taxon>Echinococcus granulosus group</taxon>
    </lineage>
</organism>
<dbReference type="WBParaSite" id="EgrG_000858700">
    <property type="protein sequence ID" value="EgrG_000858700"/>
    <property type="gene ID" value="EgrG_000858700"/>
</dbReference>
<protein>
    <submittedName>
        <fullName evidence="3">Type II toxin-antitoxin system PemK/MazF family toxin</fullName>
    </submittedName>
</protein>
<evidence type="ECO:0000313" key="3">
    <source>
        <dbReference type="WBParaSite" id="EgrG_000858700"/>
    </source>
</evidence>
<reference evidence="1 2" key="1">
    <citation type="journal article" date="2013" name="Nature">
        <title>The genomes of four tapeworm species reveal adaptations to parasitism.</title>
        <authorList>
            <person name="Tsai I.J."/>
            <person name="Zarowiecki M."/>
            <person name="Holroyd N."/>
            <person name="Garciarrubio A."/>
            <person name="Sanchez-Flores A."/>
            <person name="Brooks K.L."/>
            <person name="Tracey A."/>
            <person name="Bobes R.J."/>
            <person name="Fragoso G."/>
            <person name="Sciutto E."/>
            <person name="Aslett M."/>
            <person name="Beasley H."/>
            <person name="Bennett H.M."/>
            <person name="Cai J."/>
            <person name="Camicia F."/>
            <person name="Clark R."/>
            <person name="Cucher M."/>
            <person name="De Silva N."/>
            <person name="Day T.A."/>
            <person name="Deplazes P."/>
            <person name="Estrada K."/>
            <person name="Fernandez C."/>
            <person name="Holland P.W."/>
            <person name="Hou J."/>
            <person name="Hu S."/>
            <person name="Huckvale T."/>
            <person name="Hung S.S."/>
            <person name="Kamenetzky L."/>
            <person name="Keane J.A."/>
            <person name="Kiss F."/>
            <person name="Koziol U."/>
            <person name="Lambert O."/>
            <person name="Liu K."/>
            <person name="Luo X."/>
            <person name="Luo Y."/>
            <person name="Macchiaroli N."/>
            <person name="Nichol S."/>
            <person name="Paps J."/>
            <person name="Parkinson J."/>
            <person name="Pouchkina-Stantcheva N."/>
            <person name="Riddiford N."/>
            <person name="Rosenzvit M."/>
            <person name="Salinas G."/>
            <person name="Wasmuth J.D."/>
            <person name="Zamanian M."/>
            <person name="Zheng Y."/>
            <person name="Cai X."/>
            <person name="Soberon X."/>
            <person name="Olson P.D."/>
            <person name="Laclette J.P."/>
            <person name="Brehm K."/>
            <person name="Berriman M."/>
            <person name="Garciarrubio A."/>
            <person name="Bobes R.J."/>
            <person name="Fragoso G."/>
            <person name="Sanchez-Flores A."/>
            <person name="Estrada K."/>
            <person name="Cevallos M.A."/>
            <person name="Morett E."/>
            <person name="Gonzalez V."/>
            <person name="Portillo T."/>
            <person name="Ochoa-Leyva A."/>
            <person name="Jose M.V."/>
            <person name="Sciutto E."/>
            <person name="Landa A."/>
            <person name="Jimenez L."/>
            <person name="Valdes V."/>
            <person name="Carrero J.C."/>
            <person name="Larralde C."/>
            <person name="Morales-Montor J."/>
            <person name="Limon-Lason J."/>
            <person name="Soberon X."/>
            <person name="Laclette J.P."/>
        </authorList>
    </citation>
    <scope>NUCLEOTIDE SEQUENCE [LARGE SCALE GENOMIC DNA]</scope>
</reference>
<dbReference type="GO" id="GO:0008289">
    <property type="term" value="F:lipid binding"/>
    <property type="evidence" value="ECO:0007669"/>
    <property type="project" value="UniProtKB-KW"/>
</dbReference>
<evidence type="ECO:0000313" key="1">
    <source>
        <dbReference type="EMBL" id="CDS16171.1"/>
    </source>
</evidence>
<reference evidence="3" key="3">
    <citation type="submission" date="2020-10" db="UniProtKB">
        <authorList>
            <consortium name="WormBaseParasite"/>
        </authorList>
    </citation>
    <scope>IDENTIFICATION</scope>
</reference>
<evidence type="ECO:0000313" key="2">
    <source>
        <dbReference type="Proteomes" id="UP000492820"/>
    </source>
</evidence>